<proteinExistence type="predicted"/>
<dbReference type="PATRIC" id="fig|1806891.3.peg.960"/>
<name>A0A1A9HWR4_9CHLA</name>
<dbReference type="EMBL" id="CP014639">
    <property type="protein sequence ID" value="ANH79137.1"/>
    <property type="molecule type" value="Genomic_DNA"/>
</dbReference>
<protein>
    <submittedName>
        <fullName evidence="2">Uncharacterized protein</fullName>
    </submittedName>
</protein>
<evidence type="ECO:0000313" key="2">
    <source>
        <dbReference type="EMBL" id="ANH79137.1"/>
    </source>
</evidence>
<dbReference type="OrthoDB" id="18203at2"/>
<dbReference type="KEGG" id="csaz:Cs308_0967"/>
<accession>A0A1A9HWR4</accession>
<organism evidence="2 3">
    <name type="scientific">Candidatus Chlamydia sanziniae</name>
    <dbReference type="NCBI Taxonomy" id="1806891"/>
    <lineage>
        <taxon>Bacteria</taxon>
        <taxon>Pseudomonadati</taxon>
        <taxon>Chlamydiota</taxon>
        <taxon>Chlamydiia</taxon>
        <taxon>Chlamydiales</taxon>
        <taxon>Chlamydiaceae</taxon>
        <taxon>Chlamydia/Chlamydophila group</taxon>
        <taxon>Chlamydia</taxon>
    </lineage>
</organism>
<feature type="region of interest" description="Disordered" evidence="1">
    <location>
        <begin position="467"/>
        <end position="486"/>
    </location>
</feature>
<evidence type="ECO:0000313" key="3">
    <source>
        <dbReference type="Proteomes" id="UP000078162"/>
    </source>
</evidence>
<feature type="compositionally biased region" description="Polar residues" evidence="1">
    <location>
        <begin position="543"/>
        <end position="564"/>
    </location>
</feature>
<sequence length="589" mass="64837">MVNPIGNSNPQFTSNAPIPQPISNIISTFVNTLLTTGTVTSESTPSMPTTVLASPPSTPGVGISLPQLQELVQWWQQTQSGAQLPTGSTLPSAGNSQQFLNILLQSAGNSGLSSEQLQQLLLLLGRQGVLASNLFRGNWDALSQAFVHLATSASTATPLDMTTSLAQLIYMTVTSQAAKESAHFCYEQCGECCTKECCCPSCGCPDGKCGCGSFGRFCCGLWRNLCGIRRQHYFIDLESLENLEEKYGKAVLFMALYSCGVNTLALLAGGESGKIPSLDVLEKACRACSTDFSEILSQQSMDIWCDGLQDVSSLLQNSFWRNCILKGMSQPLLNFYEDENKLKEQVRVISPWGNGTTHVANPFDMDKIANTLPKLQVHSIKENSTASLKLMTAAAVMQITARVLTEATDGGTRPCWLTSNQLMSLLAIILAHYHLYLVPGTGDLNRGNILTHPLLVSLMKDLVEIREQQHHDQRHSPGRKASYKRGTNFNEPIAKRYLDLAQKCFENTETRKQHLLDPKERDLFIVNMSKKWMKAAGLEQPSRPRTQQPRASYDLSEQPSTSGVERTPRPPLIRQPRQEGTEGTQETLF</sequence>
<feature type="region of interest" description="Disordered" evidence="1">
    <location>
        <begin position="535"/>
        <end position="589"/>
    </location>
</feature>
<feature type="compositionally biased region" description="Polar residues" evidence="1">
    <location>
        <begin position="39"/>
        <end position="52"/>
    </location>
</feature>
<feature type="region of interest" description="Disordered" evidence="1">
    <location>
        <begin position="39"/>
        <end position="58"/>
    </location>
</feature>
<dbReference type="AlphaFoldDB" id="A0A1A9HWR4"/>
<evidence type="ECO:0000256" key="1">
    <source>
        <dbReference type="SAM" id="MobiDB-lite"/>
    </source>
</evidence>
<dbReference type="STRING" id="1806891.Cs308_0967"/>
<gene>
    <name evidence="2" type="ORF">Cs308_0967</name>
</gene>
<keyword evidence="3" id="KW-1185">Reference proteome</keyword>
<dbReference type="RefSeq" id="WP_066483177.1">
    <property type="nucleotide sequence ID" value="NZ_CP014639.1"/>
</dbReference>
<dbReference type="Proteomes" id="UP000078162">
    <property type="component" value="Chromosome"/>
</dbReference>
<reference evidence="3" key="1">
    <citation type="submission" date="2016-03" db="EMBL/GenBank/DDBJ databases">
        <title>Culture-independent genomics supports pathogen discovery for uncultivable bacteria within the genus Chlamydia.</title>
        <authorList>
            <person name="Taylor-Brown A."/>
            <person name="Bachmann N.L."/>
            <person name="Borel N."/>
            <person name="Polkinghorne A."/>
        </authorList>
    </citation>
    <scope>NUCLEOTIDE SEQUENCE [LARGE SCALE GENOMIC DNA]</scope>
    <source>
        <strain evidence="3">2742-308</strain>
    </source>
</reference>